<evidence type="ECO:0000313" key="3">
    <source>
        <dbReference type="WBParaSite" id="HPBE_0002518701-mRNA-1"/>
    </source>
</evidence>
<dbReference type="Proteomes" id="UP000050761">
    <property type="component" value="Unassembled WGS sequence"/>
</dbReference>
<reference evidence="3" key="2">
    <citation type="submission" date="2019-09" db="UniProtKB">
        <authorList>
            <consortium name="WormBaseParasite"/>
        </authorList>
    </citation>
    <scope>IDENTIFICATION</scope>
</reference>
<proteinExistence type="predicted"/>
<dbReference type="EMBL" id="UZAH01037482">
    <property type="protein sequence ID" value="VDP49567.1"/>
    <property type="molecule type" value="Genomic_DNA"/>
</dbReference>
<accession>A0A3P8DDJ3</accession>
<evidence type="ECO:0000313" key="1">
    <source>
        <dbReference type="EMBL" id="VDP49567.1"/>
    </source>
</evidence>
<sequence>MKEVKPSIYGNKETVVIKCVFVPFPMLIIPQKPNVRPVYRGAVTFTTAWSAVHILTEEHHESSSVVRMSLVTFPESSTSFSVDAANTD</sequence>
<accession>A0A183GR67</accession>
<organism evidence="2 3">
    <name type="scientific">Heligmosomoides polygyrus</name>
    <name type="common">Parasitic roundworm</name>
    <dbReference type="NCBI Taxonomy" id="6339"/>
    <lineage>
        <taxon>Eukaryota</taxon>
        <taxon>Metazoa</taxon>
        <taxon>Ecdysozoa</taxon>
        <taxon>Nematoda</taxon>
        <taxon>Chromadorea</taxon>
        <taxon>Rhabditida</taxon>
        <taxon>Rhabditina</taxon>
        <taxon>Rhabditomorpha</taxon>
        <taxon>Strongyloidea</taxon>
        <taxon>Heligmosomidae</taxon>
        <taxon>Heligmosomoides</taxon>
    </lineage>
</organism>
<dbReference type="AlphaFoldDB" id="A0A183GR67"/>
<gene>
    <name evidence="1" type="ORF">HPBE_LOCUS25186</name>
</gene>
<name>A0A183GR67_HELPZ</name>
<evidence type="ECO:0000313" key="2">
    <source>
        <dbReference type="Proteomes" id="UP000050761"/>
    </source>
</evidence>
<reference evidence="1 2" key="1">
    <citation type="submission" date="2018-11" db="EMBL/GenBank/DDBJ databases">
        <authorList>
            <consortium name="Pathogen Informatics"/>
        </authorList>
    </citation>
    <scope>NUCLEOTIDE SEQUENCE [LARGE SCALE GENOMIC DNA]</scope>
</reference>
<protein>
    <submittedName>
        <fullName evidence="1 3">Uncharacterized protein</fullName>
    </submittedName>
</protein>
<keyword evidence="2" id="KW-1185">Reference proteome</keyword>
<dbReference type="WBParaSite" id="HPBE_0002518701-mRNA-1">
    <property type="protein sequence ID" value="HPBE_0002518701-mRNA-1"/>
    <property type="gene ID" value="HPBE_0002518701"/>
</dbReference>